<gene>
    <name evidence="1" type="ORF">DT076_10415</name>
</gene>
<evidence type="ECO:0000313" key="2">
    <source>
        <dbReference type="Proteomes" id="UP000252770"/>
    </source>
</evidence>
<organism evidence="1 2">
    <name type="scientific">Desertihabitans brevis</name>
    <dbReference type="NCBI Taxonomy" id="2268447"/>
    <lineage>
        <taxon>Bacteria</taxon>
        <taxon>Bacillati</taxon>
        <taxon>Actinomycetota</taxon>
        <taxon>Actinomycetes</taxon>
        <taxon>Propionibacteriales</taxon>
        <taxon>Propionibacteriaceae</taxon>
        <taxon>Desertihabitans</taxon>
    </lineage>
</organism>
<comment type="caution">
    <text evidence="1">The sequence shown here is derived from an EMBL/GenBank/DDBJ whole genome shotgun (WGS) entry which is preliminary data.</text>
</comment>
<dbReference type="Proteomes" id="UP000252770">
    <property type="component" value="Unassembled WGS sequence"/>
</dbReference>
<accession>A0A367YU17</accession>
<evidence type="ECO:0000313" key="1">
    <source>
        <dbReference type="EMBL" id="RCK69308.1"/>
    </source>
</evidence>
<dbReference type="EMBL" id="QOUI01000006">
    <property type="protein sequence ID" value="RCK69308.1"/>
    <property type="molecule type" value="Genomic_DNA"/>
</dbReference>
<proteinExistence type="predicted"/>
<dbReference type="RefSeq" id="WP_114126626.1">
    <property type="nucleotide sequence ID" value="NZ_QOUI01000006.1"/>
</dbReference>
<protein>
    <submittedName>
        <fullName evidence="1">Uncharacterized protein</fullName>
    </submittedName>
</protein>
<keyword evidence="2" id="KW-1185">Reference proteome</keyword>
<sequence length="455" mass="48492">MDAGLHLALAAWVHARSGGQGFLACPELPVPLQLVDLSAPGSMTDLGRAWEFAQLTNGDVRRGQPARSAAVHPPLWVRHRQLLQRMQFATRSWSAAEEAQLQAARAVLFSDGPGGFPVPSPAFTLYQEYRSVHDDLQTQGAAPEELTALLAEWLVVGHKSAVEAALATVSRLASRSTLPTAERQRLMLADDLLPASADGSYAATTFTPLSAVDPGTWLVARVGLDDLDAALPGDLPRAAWDGWRSNRGGHLDLRFTALELHRAWFTAEQYAASDWRVPDGVSASAGDGVHGEVPAYAVRAYLVEVTGSALPGRTVDPPPPPDPYRPAGRPRVRAGKLGGVLPELQVSRAVASPLRPATSLTVAPLRRVQLDVSAAGAVEPTVQLQHFPLGQVRQLEQPAVRRRLRLTAELVALPDLVHPSTPPPPPAPAGAFLVGLGCVPVPLSPNPDPTYTWAP</sequence>
<reference evidence="1 2" key="1">
    <citation type="submission" date="2018-07" db="EMBL/GenBank/DDBJ databases">
        <title>Desertimonas flava gen. nov. sp. nov.</title>
        <authorList>
            <person name="Liu S."/>
        </authorList>
    </citation>
    <scope>NUCLEOTIDE SEQUENCE [LARGE SCALE GENOMIC DNA]</scope>
    <source>
        <strain evidence="1 2">16Sb5-5</strain>
    </source>
</reference>
<name>A0A367YU17_9ACTN</name>
<dbReference type="AlphaFoldDB" id="A0A367YU17"/>